<name>A0ACD5G4F9_9VIBR</name>
<dbReference type="Proteomes" id="UP000235310">
    <property type="component" value="Plasmid unnamed2"/>
</dbReference>
<evidence type="ECO:0000313" key="2">
    <source>
        <dbReference type="Proteomes" id="UP000235310"/>
    </source>
</evidence>
<evidence type="ECO:0000313" key="1">
    <source>
        <dbReference type="EMBL" id="XNH96914.1"/>
    </source>
</evidence>
<accession>A0ACD5G4F9</accession>
<sequence>MFEVIGYETEEDFNSNRPECLLITENELEASDTKRSYEDNGYWLVTATNEDGKLV</sequence>
<organism evidence="1 2">
    <name type="scientific">Vibrio cyclitrophicus</name>
    <dbReference type="NCBI Taxonomy" id="47951"/>
    <lineage>
        <taxon>Bacteria</taxon>
        <taxon>Pseudomonadati</taxon>
        <taxon>Pseudomonadota</taxon>
        <taxon>Gammaproteobacteria</taxon>
        <taxon>Vibrionales</taxon>
        <taxon>Vibrionaceae</taxon>
        <taxon>Vibrio</taxon>
    </lineage>
</organism>
<proteinExistence type="predicted"/>
<gene>
    <name evidence="1" type="ORF">BCS90_24420</name>
</gene>
<protein>
    <submittedName>
        <fullName evidence="1">Uncharacterized protein</fullName>
    </submittedName>
</protein>
<keyword evidence="1" id="KW-0614">Plasmid</keyword>
<dbReference type="EMBL" id="CP170592">
    <property type="protein sequence ID" value="XNH96914.1"/>
    <property type="molecule type" value="Genomic_DNA"/>
</dbReference>
<geneLocation type="plasmid" evidence="1 2">
    <name>unnamed2</name>
</geneLocation>
<reference evidence="1 2" key="1">
    <citation type="journal article" date="2018" name="Nature">
        <title>A major lineage of non-tailed dsDNA viruses as unrecognized killers of marine bacteria.</title>
        <authorList>
            <person name="Kauffman K.M."/>
            <person name="Hussain F.A."/>
            <person name="Yang J."/>
            <person name="Arevalo P."/>
            <person name="Brown J.M."/>
            <person name="Chang W.K."/>
            <person name="VanInsberghe D."/>
            <person name="Elsherbini J."/>
            <person name="Sharma R.S."/>
            <person name="Cutler M.B."/>
            <person name="Kelly L."/>
            <person name="Polz M.F."/>
        </authorList>
    </citation>
    <scope>NUCLEOTIDE SEQUENCE [LARGE SCALE GENOMIC DNA]</scope>
    <source>
        <strain evidence="1 2">10N.222.46.E12</strain>
    </source>
</reference>